<gene>
    <name evidence="1" type="ORF">S01H4_29881</name>
</gene>
<accession>X1BHY2</accession>
<sequence>MPLNPLFGTLNPSQIQQITSDNYLSFTDGANDFAQQYLPEIYEAEVERYGNRTLSGFIRMVGAEMPMTSDQVVWSEQNRLHISYDTVQPLAAAGNVLDLFVVPTAGLANVITPGMTVVILPKSGGDAIKAYVADSGIVPGSALAANEIQVFPYQETSAGAGQIPIDAVGFKVFVYGSEYPKGSSGVLENVEPSFTQFSNKPVIIRDRYVVSGSDTAQIGWVEVAAEDGTNGYLWYLKAESETRLRFEDYLEMVMVEGEDAAINAASANLFHTQANAGITDFNAANAALLGTQGL</sequence>
<dbReference type="AlphaFoldDB" id="X1BHY2"/>
<evidence type="ECO:0000313" key="1">
    <source>
        <dbReference type="EMBL" id="GAG83723.1"/>
    </source>
</evidence>
<protein>
    <submittedName>
        <fullName evidence="1">Uncharacterized protein</fullName>
    </submittedName>
</protein>
<comment type="caution">
    <text evidence="1">The sequence shown here is derived from an EMBL/GenBank/DDBJ whole genome shotgun (WGS) entry which is preliminary data.</text>
</comment>
<reference evidence="1" key="1">
    <citation type="journal article" date="2014" name="Front. Microbiol.">
        <title>High frequency of phylogenetically diverse reductive dehalogenase-homologous genes in deep subseafloor sedimentary metagenomes.</title>
        <authorList>
            <person name="Kawai M."/>
            <person name="Futagami T."/>
            <person name="Toyoda A."/>
            <person name="Takaki Y."/>
            <person name="Nishi S."/>
            <person name="Hori S."/>
            <person name="Arai W."/>
            <person name="Tsubouchi T."/>
            <person name="Morono Y."/>
            <person name="Uchiyama I."/>
            <person name="Ito T."/>
            <person name="Fujiyama A."/>
            <person name="Inagaki F."/>
            <person name="Takami H."/>
        </authorList>
    </citation>
    <scope>NUCLEOTIDE SEQUENCE</scope>
    <source>
        <strain evidence="1">Expedition CK06-06</strain>
    </source>
</reference>
<proteinExistence type="predicted"/>
<organism evidence="1">
    <name type="scientific">marine sediment metagenome</name>
    <dbReference type="NCBI Taxonomy" id="412755"/>
    <lineage>
        <taxon>unclassified sequences</taxon>
        <taxon>metagenomes</taxon>
        <taxon>ecological metagenomes</taxon>
    </lineage>
</organism>
<name>X1BHY2_9ZZZZ</name>
<dbReference type="EMBL" id="BART01015380">
    <property type="protein sequence ID" value="GAG83723.1"/>
    <property type="molecule type" value="Genomic_DNA"/>
</dbReference>
<feature type="non-terminal residue" evidence="1">
    <location>
        <position position="294"/>
    </location>
</feature>